<dbReference type="GO" id="GO:0031177">
    <property type="term" value="F:phosphopantetheine binding"/>
    <property type="evidence" value="ECO:0007669"/>
    <property type="project" value="TreeGrafter"/>
</dbReference>
<gene>
    <name evidence="6" type="ORF">CT0861_09507</name>
</gene>
<dbReference type="InterPro" id="IPR001242">
    <property type="entry name" value="Condensation_dom"/>
</dbReference>
<protein>
    <submittedName>
        <fullName evidence="6">Non-ribosomal peptide synthetase</fullName>
    </submittedName>
</protein>
<comment type="caution">
    <text evidence="6">The sequence shown here is derived from an EMBL/GenBank/DDBJ whole genome shotgun (WGS) entry which is preliminary data.</text>
</comment>
<keyword evidence="1" id="KW-0596">Phosphopantetheine</keyword>
<evidence type="ECO:0000256" key="1">
    <source>
        <dbReference type="ARBA" id="ARBA00022450"/>
    </source>
</evidence>
<dbReference type="PANTHER" id="PTHR45527">
    <property type="entry name" value="NONRIBOSOMAL PEPTIDE SYNTHETASE"/>
    <property type="match status" value="1"/>
</dbReference>
<dbReference type="STRING" id="708197.A0A166MDC8"/>
<dbReference type="SUPFAM" id="SSF52777">
    <property type="entry name" value="CoA-dependent acyltransferases"/>
    <property type="match status" value="2"/>
</dbReference>
<dbReference type="AlphaFoldDB" id="A0A166MDC8"/>
<dbReference type="Proteomes" id="UP000076552">
    <property type="component" value="Unassembled WGS sequence"/>
</dbReference>
<name>A0A166MDC8_9PEZI</name>
<dbReference type="Gene3D" id="3.30.300.30">
    <property type="match status" value="1"/>
</dbReference>
<dbReference type="SUPFAM" id="SSF47336">
    <property type="entry name" value="ACP-like"/>
    <property type="match status" value="1"/>
</dbReference>
<dbReference type="PROSITE" id="PS50075">
    <property type="entry name" value="CARRIER"/>
    <property type="match status" value="1"/>
</dbReference>
<keyword evidence="2" id="KW-0597">Phosphoprotein</keyword>
<evidence type="ECO:0000256" key="2">
    <source>
        <dbReference type="ARBA" id="ARBA00022553"/>
    </source>
</evidence>
<dbReference type="GO" id="GO:0005737">
    <property type="term" value="C:cytoplasm"/>
    <property type="evidence" value="ECO:0007669"/>
    <property type="project" value="TreeGrafter"/>
</dbReference>
<dbReference type="Pfam" id="PF00550">
    <property type="entry name" value="PP-binding"/>
    <property type="match status" value="1"/>
</dbReference>
<dbReference type="EMBL" id="LFIV01000273">
    <property type="protein sequence ID" value="KZL64545.1"/>
    <property type="molecule type" value="Genomic_DNA"/>
</dbReference>
<dbReference type="PANTHER" id="PTHR45527:SF3">
    <property type="entry name" value="SIDEROPHORE SYNTHETASE (EUROFUNG)"/>
    <property type="match status" value="1"/>
</dbReference>
<comment type="similarity">
    <text evidence="4">Belongs to the NRP synthetase family.</text>
</comment>
<dbReference type="InterPro" id="IPR036736">
    <property type="entry name" value="ACP-like_sf"/>
</dbReference>
<dbReference type="SUPFAM" id="SSF56801">
    <property type="entry name" value="Acetyl-CoA synthetase-like"/>
    <property type="match status" value="1"/>
</dbReference>
<dbReference type="InterPro" id="IPR045851">
    <property type="entry name" value="AMP-bd_C_sf"/>
</dbReference>
<organism evidence="6 7">
    <name type="scientific">Colletotrichum tofieldiae</name>
    <dbReference type="NCBI Taxonomy" id="708197"/>
    <lineage>
        <taxon>Eukaryota</taxon>
        <taxon>Fungi</taxon>
        <taxon>Dikarya</taxon>
        <taxon>Ascomycota</taxon>
        <taxon>Pezizomycotina</taxon>
        <taxon>Sordariomycetes</taxon>
        <taxon>Hypocreomycetidae</taxon>
        <taxon>Glomerellales</taxon>
        <taxon>Glomerellaceae</taxon>
        <taxon>Colletotrichum</taxon>
        <taxon>Colletotrichum spaethianum species complex</taxon>
    </lineage>
</organism>
<sequence>MKIISPLVIEQHLAGDNAIEQVRVLRVPSLDGAEPQLAVAVSLTKSGDGDDSEVAIVKRVRRDLVKRMKMTANGDWAGKGAIPKKWIILTKLPVDASGDVDSDALRQQLSSAYAAGAPLTVEQKLRRAIAETLRLPLSDVVPSTSFIRLGGDSISAIEVMARALDDQVVVRMPDILRCGSFQGLAATAVPGDPTVAAGDAAETRPFSLASGLDPDSFLASARSQCQLPSDATIEDAYPLTKLQEGFMALAARQPGSYISKYSFPLPKYIDSSRFRIAWEKTVSLCTNLRTKMVFFDGSSYQVVVNEQIRWDETLGTDLSSAVGVMNDAEMTYGSDLCRYELATGPDGQDYFIWLIHHSVLEGWTLRLILETLHNHYYGVNVPPMSPYSGMIKYMHDLDRDADSEYWKAQLANAKRPGFPIVPSDLATASSNNGAVETVTREERHMIPTKENVKASSTRATILRAAWALLLARYRDSDDVCFGTTVSGRQAPVRGAQRMAGPLIASVPIRIRIDPRQSVAAFLQDVQDQASEMAAHEQFGLQSIARLSPEAQDVCDFSSLLVIQPDKILGYPDVQGPQVLLPQSGTQFGLGQMLEGYYNYPLVLQVHVSDHQAEVSVTHDSRVLSQPQVQALCCQYDHAVQQLLNPTDTVLGDVSLAGP</sequence>
<proteinExistence type="inferred from homology"/>
<dbReference type="CDD" id="cd19545">
    <property type="entry name" value="FUM14_C_NRPS-like"/>
    <property type="match status" value="1"/>
</dbReference>
<accession>A0A166MDC8</accession>
<dbReference type="Pfam" id="PF00668">
    <property type="entry name" value="Condensation"/>
    <property type="match status" value="1"/>
</dbReference>
<evidence type="ECO:0000256" key="4">
    <source>
        <dbReference type="ARBA" id="ARBA00029454"/>
    </source>
</evidence>
<evidence type="ECO:0000256" key="3">
    <source>
        <dbReference type="ARBA" id="ARBA00022598"/>
    </source>
</evidence>
<dbReference type="Gene3D" id="1.10.1200.10">
    <property type="entry name" value="ACP-like"/>
    <property type="match status" value="1"/>
</dbReference>
<feature type="domain" description="Carrier" evidence="5">
    <location>
        <begin position="116"/>
        <end position="192"/>
    </location>
</feature>
<dbReference type="Gene3D" id="3.30.559.10">
    <property type="entry name" value="Chloramphenicol acetyltransferase-like domain"/>
    <property type="match status" value="1"/>
</dbReference>
<evidence type="ECO:0000259" key="5">
    <source>
        <dbReference type="PROSITE" id="PS50075"/>
    </source>
</evidence>
<dbReference type="Gene3D" id="3.30.559.30">
    <property type="entry name" value="Nonribosomal peptide synthetase, condensation domain"/>
    <property type="match status" value="1"/>
</dbReference>
<keyword evidence="7" id="KW-1185">Reference proteome</keyword>
<reference evidence="6 7" key="1">
    <citation type="submission" date="2015-06" db="EMBL/GenBank/DDBJ databases">
        <title>Survival trade-offs in plant roots during colonization by closely related pathogenic and mutualistic fungi.</title>
        <authorList>
            <person name="Hacquard S."/>
            <person name="Kracher B."/>
            <person name="Hiruma K."/>
            <person name="Weinman A."/>
            <person name="Muench P."/>
            <person name="Garrido Oter R."/>
            <person name="Ver Loren van Themaat E."/>
            <person name="Dallerey J.-F."/>
            <person name="Damm U."/>
            <person name="Henrissat B."/>
            <person name="Lespinet O."/>
            <person name="Thon M."/>
            <person name="Kemen E."/>
            <person name="McHardy A.C."/>
            <person name="Schulze-Lefert P."/>
            <person name="O'Connell R.J."/>
        </authorList>
    </citation>
    <scope>NUCLEOTIDE SEQUENCE [LARGE SCALE GENOMIC DNA]</scope>
    <source>
        <strain evidence="6 7">0861</strain>
    </source>
</reference>
<dbReference type="InterPro" id="IPR023213">
    <property type="entry name" value="CAT-like_dom_sf"/>
</dbReference>
<keyword evidence="3" id="KW-0436">Ligase</keyword>
<dbReference type="InterPro" id="IPR009081">
    <property type="entry name" value="PP-bd_ACP"/>
</dbReference>
<dbReference type="GO" id="GO:0044550">
    <property type="term" value="P:secondary metabolite biosynthetic process"/>
    <property type="evidence" value="ECO:0007669"/>
    <property type="project" value="TreeGrafter"/>
</dbReference>
<evidence type="ECO:0000313" key="6">
    <source>
        <dbReference type="EMBL" id="KZL64545.1"/>
    </source>
</evidence>
<evidence type="ECO:0000313" key="7">
    <source>
        <dbReference type="Proteomes" id="UP000076552"/>
    </source>
</evidence>
<dbReference type="GO" id="GO:0043041">
    <property type="term" value="P:amino acid activation for nonribosomal peptide biosynthetic process"/>
    <property type="evidence" value="ECO:0007669"/>
    <property type="project" value="TreeGrafter"/>
</dbReference>
<dbReference type="GO" id="GO:0016874">
    <property type="term" value="F:ligase activity"/>
    <property type="evidence" value="ECO:0007669"/>
    <property type="project" value="UniProtKB-KW"/>
</dbReference>